<evidence type="ECO:0000256" key="7">
    <source>
        <dbReference type="SAM" id="Phobius"/>
    </source>
</evidence>
<name>A0A6A4VEL2_AMPAM</name>
<dbReference type="Gene3D" id="1.20.1250.20">
    <property type="entry name" value="MFS general substrate transporter like domains"/>
    <property type="match status" value="1"/>
</dbReference>
<feature type="transmembrane region" description="Helical" evidence="7">
    <location>
        <begin position="424"/>
        <end position="442"/>
    </location>
</feature>
<keyword evidence="5 7" id="KW-0472">Membrane</keyword>
<keyword evidence="3 7" id="KW-0812">Transmembrane</keyword>
<feature type="transmembrane region" description="Helical" evidence="7">
    <location>
        <begin position="121"/>
        <end position="140"/>
    </location>
</feature>
<feature type="transmembrane region" description="Helical" evidence="7">
    <location>
        <begin position="454"/>
        <end position="477"/>
    </location>
</feature>
<dbReference type="InterPro" id="IPR020846">
    <property type="entry name" value="MFS_dom"/>
</dbReference>
<dbReference type="CDD" id="cd17328">
    <property type="entry name" value="MFS_spinster_like"/>
    <property type="match status" value="1"/>
</dbReference>
<dbReference type="SUPFAM" id="SSF103473">
    <property type="entry name" value="MFS general substrate transporter"/>
    <property type="match status" value="1"/>
</dbReference>
<protein>
    <submittedName>
        <fullName evidence="9">Putative sphingolipid transporter spinster 1</fullName>
    </submittedName>
</protein>
<feature type="transmembrane region" description="Helical" evidence="7">
    <location>
        <begin position="213"/>
        <end position="232"/>
    </location>
</feature>
<dbReference type="Proteomes" id="UP000440578">
    <property type="component" value="Unassembled WGS sequence"/>
</dbReference>
<evidence type="ECO:0000256" key="1">
    <source>
        <dbReference type="ARBA" id="ARBA00004141"/>
    </source>
</evidence>
<feature type="transmembrane region" description="Helical" evidence="7">
    <location>
        <begin position="12"/>
        <end position="36"/>
    </location>
</feature>
<feature type="domain" description="Major facilitator superfamily (MFS) profile" evidence="8">
    <location>
        <begin position="18"/>
        <end position="478"/>
    </location>
</feature>
<reference evidence="9 10" key="1">
    <citation type="submission" date="2019-07" db="EMBL/GenBank/DDBJ databases">
        <title>Draft genome assembly of a fouling barnacle, Amphibalanus amphitrite (Darwin, 1854): The first reference genome for Thecostraca.</title>
        <authorList>
            <person name="Kim W."/>
        </authorList>
    </citation>
    <scope>NUCLEOTIDE SEQUENCE [LARGE SCALE GENOMIC DNA]</scope>
    <source>
        <strain evidence="9">SNU_AA5</strain>
        <tissue evidence="9">Soma without cirri and trophi</tissue>
    </source>
</reference>
<feature type="transmembrane region" description="Helical" evidence="7">
    <location>
        <begin position="179"/>
        <end position="201"/>
    </location>
</feature>
<dbReference type="PANTHER" id="PTHR23505:SF96">
    <property type="entry name" value="LP14756P"/>
    <property type="match status" value="1"/>
</dbReference>
<evidence type="ECO:0000256" key="3">
    <source>
        <dbReference type="ARBA" id="ARBA00022692"/>
    </source>
</evidence>
<dbReference type="EMBL" id="VIIS01002075">
    <property type="protein sequence ID" value="KAF0288852.1"/>
    <property type="molecule type" value="Genomic_DNA"/>
</dbReference>
<evidence type="ECO:0000256" key="6">
    <source>
        <dbReference type="ARBA" id="ARBA00024338"/>
    </source>
</evidence>
<comment type="caution">
    <text evidence="9">The sequence shown here is derived from an EMBL/GenBank/DDBJ whole genome shotgun (WGS) entry which is preliminary data.</text>
</comment>
<feature type="transmembrane region" description="Helical" evidence="7">
    <location>
        <begin position="328"/>
        <end position="350"/>
    </location>
</feature>
<evidence type="ECO:0000313" key="10">
    <source>
        <dbReference type="Proteomes" id="UP000440578"/>
    </source>
</evidence>
<keyword evidence="2" id="KW-0813">Transport</keyword>
<dbReference type="GO" id="GO:0022857">
    <property type="term" value="F:transmembrane transporter activity"/>
    <property type="evidence" value="ECO:0007669"/>
    <property type="project" value="InterPro"/>
</dbReference>
<accession>A0A6A4VEL2</accession>
<sequence>MWGRSRPGAWYRWYHLALMTATYITGELSHFLVGIVSRQMAQELHYGDIGCVERENATDAGADCYTFTDNTSCTAVDACEWTYTGLGIQYQVLAGPAFIGAFTLAGLVFGSLADSYNRQRLLTFSTALLTVSTFLMGFATEYWHLVLFRMCTAAGEAGFAPLSSGMISDQFPPQLRGMAMSIFTWGIYFGYGISYAIGNYVSAADIMGQSWRWAYYVAAIPGAVLCCLHLTVHDPRTRQAVLSDGEHDLYRIKTSESEAAPVAAAEAAEGAGPRAGWWSRFVVDKLRVFLQPSILLLLLGASMRHTAGFCWSTNTQLYFQTYYPTADLGLWLSWVSIVGGSIGVTVGGVVSDRLVKRIGLRARIWVLSASQLVATPFAVGVLYFPPQWCFVSLLTAYLFAEMWFGVVLAIVVELVEPDVKSSTVAIFLFIINNVGGNMPLAVDGLGDVIGYRDALYVLYPGMYFASSVVFLLTAFALRRDGQPPAAAQEEMTES</sequence>
<feature type="transmembrane region" description="Helical" evidence="7">
    <location>
        <begin position="90"/>
        <end position="109"/>
    </location>
</feature>
<evidence type="ECO:0000259" key="8">
    <source>
        <dbReference type="PROSITE" id="PS50850"/>
    </source>
</evidence>
<dbReference type="AlphaFoldDB" id="A0A6A4VEL2"/>
<dbReference type="InterPro" id="IPR011701">
    <property type="entry name" value="MFS"/>
</dbReference>
<keyword evidence="10" id="KW-1185">Reference proteome</keyword>
<evidence type="ECO:0000256" key="2">
    <source>
        <dbReference type="ARBA" id="ARBA00022448"/>
    </source>
</evidence>
<dbReference type="InterPro" id="IPR036259">
    <property type="entry name" value="MFS_trans_sf"/>
</dbReference>
<dbReference type="PROSITE" id="PS50850">
    <property type="entry name" value="MFS"/>
    <property type="match status" value="1"/>
</dbReference>
<organism evidence="9 10">
    <name type="scientific">Amphibalanus amphitrite</name>
    <name type="common">Striped barnacle</name>
    <name type="synonym">Balanus amphitrite</name>
    <dbReference type="NCBI Taxonomy" id="1232801"/>
    <lineage>
        <taxon>Eukaryota</taxon>
        <taxon>Metazoa</taxon>
        <taxon>Ecdysozoa</taxon>
        <taxon>Arthropoda</taxon>
        <taxon>Crustacea</taxon>
        <taxon>Multicrustacea</taxon>
        <taxon>Cirripedia</taxon>
        <taxon>Thoracica</taxon>
        <taxon>Thoracicalcarea</taxon>
        <taxon>Balanomorpha</taxon>
        <taxon>Balanoidea</taxon>
        <taxon>Balanidae</taxon>
        <taxon>Amphibalaninae</taxon>
        <taxon>Amphibalanus</taxon>
    </lineage>
</organism>
<comment type="subcellular location">
    <subcellularLocation>
        <location evidence="1">Membrane</location>
        <topology evidence="1">Multi-pass membrane protein</topology>
    </subcellularLocation>
</comment>
<dbReference type="GO" id="GO:0016020">
    <property type="term" value="C:membrane"/>
    <property type="evidence" value="ECO:0007669"/>
    <property type="project" value="UniProtKB-SubCell"/>
</dbReference>
<dbReference type="InterPro" id="IPR044770">
    <property type="entry name" value="MFS_spinster-like"/>
</dbReference>
<feature type="transmembrane region" description="Helical" evidence="7">
    <location>
        <begin position="390"/>
        <end position="412"/>
    </location>
</feature>
<comment type="similarity">
    <text evidence="6">Belongs to the major facilitator superfamily. Spinster (TC 2.A.1.49) family.</text>
</comment>
<evidence type="ECO:0000313" key="9">
    <source>
        <dbReference type="EMBL" id="KAF0288852.1"/>
    </source>
</evidence>
<dbReference type="OrthoDB" id="3639251at2759"/>
<evidence type="ECO:0000256" key="5">
    <source>
        <dbReference type="ARBA" id="ARBA00023136"/>
    </source>
</evidence>
<proteinExistence type="inferred from homology"/>
<dbReference type="Pfam" id="PF07690">
    <property type="entry name" value="MFS_1"/>
    <property type="match status" value="1"/>
</dbReference>
<feature type="transmembrane region" description="Helical" evidence="7">
    <location>
        <begin position="362"/>
        <end position="384"/>
    </location>
</feature>
<dbReference type="PANTHER" id="PTHR23505">
    <property type="entry name" value="SPINSTER"/>
    <property type="match status" value="1"/>
</dbReference>
<keyword evidence="4 7" id="KW-1133">Transmembrane helix</keyword>
<evidence type="ECO:0000256" key="4">
    <source>
        <dbReference type="ARBA" id="ARBA00022989"/>
    </source>
</evidence>
<gene>
    <name evidence="9" type="ORF">FJT64_001382</name>
</gene>